<dbReference type="KEGG" id="lgi:LOTGIDRAFT_174659"/>
<feature type="compositionally biased region" description="Polar residues" evidence="1">
    <location>
        <begin position="571"/>
        <end position="580"/>
    </location>
</feature>
<feature type="compositionally biased region" description="Basic and acidic residues" evidence="1">
    <location>
        <begin position="561"/>
        <end position="570"/>
    </location>
</feature>
<evidence type="ECO:0000313" key="3">
    <source>
        <dbReference type="Proteomes" id="UP000030746"/>
    </source>
</evidence>
<protein>
    <submittedName>
        <fullName evidence="2">Uncharacterized protein</fullName>
    </submittedName>
</protein>
<dbReference type="OrthoDB" id="6157120at2759"/>
<dbReference type="RefSeq" id="XP_009052250.1">
    <property type="nucleotide sequence ID" value="XM_009054002.1"/>
</dbReference>
<organism evidence="2 3">
    <name type="scientific">Lottia gigantea</name>
    <name type="common">Giant owl limpet</name>
    <dbReference type="NCBI Taxonomy" id="225164"/>
    <lineage>
        <taxon>Eukaryota</taxon>
        <taxon>Metazoa</taxon>
        <taxon>Spiralia</taxon>
        <taxon>Lophotrochozoa</taxon>
        <taxon>Mollusca</taxon>
        <taxon>Gastropoda</taxon>
        <taxon>Patellogastropoda</taxon>
        <taxon>Lottioidea</taxon>
        <taxon>Lottiidae</taxon>
        <taxon>Lottia</taxon>
    </lineage>
</organism>
<keyword evidence="3" id="KW-1185">Reference proteome</keyword>
<dbReference type="Proteomes" id="UP000030746">
    <property type="component" value="Unassembled WGS sequence"/>
</dbReference>
<dbReference type="PANTHER" id="PTHR33480:SF1">
    <property type="entry name" value="TYR RECOMBINASE DOMAIN-CONTAINING PROTEIN"/>
    <property type="match status" value="1"/>
</dbReference>
<dbReference type="STRING" id="225164.V4AJ16"/>
<dbReference type="GeneID" id="20242841"/>
<dbReference type="AlphaFoldDB" id="V4AJ16"/>
<evidence type="ECO:0000313" key="2">
    <source>
        <dbReference type="EMBL" id="ESO97052.1"/>
    </source>
</evidence>
<dbReference type="PANTHER" id="PTHR33480">
    <property type="entry name" value="SET DOMAIN-CONTAINING PROTEIN-RELATED"/>
    <property type="match status" value="1"/>
</dbReference>
<proteinExistence type="predicted"/>
<evidence type="ECO:0000256" key="1">
    <source>
        <dbReference type="SAM" id="MobiDB-lite"/>
    </source>
</evidence>
<reference evidence="2 3" key="1">
    <citation type="journal article" date="2013" name="Nature">
        <title>Insights into bilaterian evolution from three spiralian genomes.</title>
        <authorList>
            <person name="Simakov O."/>
            <person name="Marletaz F."/>
            <person name="Cho S.J."/>
            <person name="Edsinger-Gonzales E."/>
            <person name="Havlak P."/>
            <person name="Hellsten U."/>
            <person name="Kuo D.H."/>
            <person name="Larsson T."/>
            <person name="Lv J."/>
            <person name="Arendt D."/>
            <person name="Savage R."/>
            <person name="Osoegawa K."/>
            <person name="de Jong P."/>
            <person name="Grimwood J."/>
            <person name="Chapman J.A."/>
            <person name="Shapiro H."/>
            <person name="Aerts A."/>
            <person name="Otillar R.P."/>
            <person name="Terry A.Y."/>
            <person name="Boore J.L."/>
            <person name="Grigoriev I.V."/>
            <person name="Lindberg D.R."/>
            <person name="Seaver E.C."/>
            <person name="Weisblat D.A."/>
            <person name="Putnam N.H."/>
            <person name="Rokhsar D.S."/>
        </authorList>
    </citation>
    <scope>NUCLEOTIDE SEQUENCE [LARGE SCALE GENOMIC DNA]</scope>
</reference>
<name>V4AJ16_LOTGI</name>
<sequence>MDTAQQIQTASIDYIDSENDDNEEVLVDYSKENDFMRDSKNPEIYIVKVMKSDYKHTKHHKTGNRVYNSLHCCFFCKKFILHIRPHLRAKHSHIKKVSDAFEDKSGKELNKLRAMGDDMHNRNVITEKKGQLLLLRRPLEQFTATDYGPCPNCLEWISKSNIKRHQSRCISLENSFGVQTKRNLLLQSDVASGRFISSASKFLKDEVFSSMTVDDITEVAKSDVLIIALREYWLRQNIDNPLKRANYSSQRMRLAARLLIELQKQTSEECSMTMWDFLQPSYFDSIVNAALETAIPTFDDEEELKSPSNCLKLKYDILRLVNFKWSFLIKANSSNEEKKKCKNFLQLMSLEFKNKVTKLAYTVLIKRTFTKTKEIPTPSDIELLNRHIHSQLTTCLLNPVKENYRKVRCKPVPVIIPNDCKKPLAYIADNDVRQKVGVFNDNKYLFPNSVNGATRSYESLKTVCSELNLEHPENITSVSMRKYTATLSQVIDLNSNQLEWLCKHLGHTKRVHKEHYQQMSGFIERVKVSKLLLVQDMNLTSKFAGKKLDEITFEDVLSSSKETDKTDERPSITNTPSTSKLPDGYDSDSEEPKDKKRKPNLKRVRWTSEQVKELYKFFKEHLDKKTTPRKGEVLKISPTLHFLSQRNTSKPLDSHQKNGCSHYIILK</sequence>
<accession>V4AJ16</accession>
<gene>
    <name evidence="2" type="ORF">LOTGIDRAFT_174659</name>
</gene>
<dbReference type="CTD" id="20242841"/>
<feature type="region of interest" description="Disordered" evidence="1">
    <location>
        <begin position="559"/>
        <end position="603"/>
    </location>
</feature>
<dbReference type="HOGENOM" id="CLU_411794_0_0_1"/>
<dbReference type="OMA" id="RNEAGIN"/>
<dbReference type="EMBL" id="KB201355">
    <property type="protein sequence ID" value="ESO97052.1"/>
    <property type="molecule type" value="Genomic_DNA"/>
</dbReference>